<keyword evidence="2" id="KW-0813">Transport</keyword>
<dbReference type="Proteomes" id="UP001255416">
    <property type="component" value="Unassembled WGS sequence"/>
</dbReference>
<sequence>MLKAHNLVKHYPVVTGLRSIFSANRGDLVHAVDGIDLEVQAGEVLGIAGESGCGKSTTGKLLVGLESPTAGTMTLDGKDLTRLHKEDRKAFYRNVQMVFQDPYGSINPSLDVFSVISRPLVYQGVRSPDELRQKVLAAMALVGLWPAEVYLGKHPHLLSGGQRQRLCIARAIILEPGFLVADEPISMLDVSIKWDIIRLLRGLVADRSLAMVYITHDLASVPTICHRLAIMYLGRIVEIGPTETLLHSPAHPYTHALVSAIPSADPQRKRSAVQIKGGVHDAVHLPKGCRFADRCPIAGQICRDVDPQLTARGDHSVACHKPDEISDVRADTESAEAIL</sequence>
<dbReference type="Gene3D" id="3.40.50.300">
    <property type="entry name" value="P-loop containing nucleotide triphosphate hydrolases"/>
    <property type="match status" value="1"/>
</dbReference>
<evidence type="ECO:0000313" key="7">
    <source>
        <dbReference type="Proteomes" id="UP001255416"/>
    </source>
</evidence>
<dbReference type="InterPro" id="IPR003593">
    <property type="entry name" value="AAA+_ATPase"/>
</dbReference>
<evidence type="ECO:0000256" key="4">
    <source>
        <dbReference type="ARBA" id="ARBA00022840"/>
    </source>
</evidence>
<dbReference type="NCBIfam" id="TIGR01727">
    <property type="entry name" value="oligo_HPY"/>
    <property type="match status" value="1"/>
</dbReference>
<dbReference type="EMBL" id="JASMWN010000007">
    <property type="protein sequence ID" value="MDU9004388.1"/>
    <property type="molecule type" value="Genomic_DNA"/>
</dbReference>
<evidence type="ECO:0000256" key="3">
    <source>
        <dbReference type="ARBA" id="ARBA00022741"/>
    </source>
</evidence>
<evidence type="ECO:0000256" key="1">
    <source>
        <dbReference type="ARBA" id="ARBA00004417"/>
    </source>
</evidence>
<protein>
    <submittedName>
        <fullName evidence="6">ATP-binding cassette domain-containing protein</fullName>
    </submittedName>
</protein>
<feature type="domain" description="ABC transporter" evidence="5">
    <location>
        <begin position="2"/>
        <end position="258"/>
    </location>
</feature>
<keyword evidence="7" id="KW-1185">Reference proteome</keyword>
<comment type="subcellular location">
    <subcellularLocation>
        <location evidence="1">Cell inner membrane</location>
        <topology evidence="1">Peripheral membrane protein</topology>
    </subcellularLocation>
</comment>
<organism evidence="6 7">
    <name type="scientific">Sedimentitalea todarodis</name>
    <dbReference type="NCBI Taxonomy" id="1631240"/>
    <lineage>
        <taxon>Bacteria</taxon>
        <taxon>Pseudomonadati</taxon>
        <taxon>Pseudomonadota</taxon>
        <taxon>Alphaproteobacteria</taxon>
        <taxon>Rhodobacterales</taxon>
        <taxon>Paracoccaceae</taxon>
        <taxon>Sedimentitalea</taxon>
    </lineage>
</organism>
<dbReference type="Pfam" id="PF00005">
    <property type="entry name" value="ABC_tran"/>
    <property type="match status" value="1"/>
</dbReference>
<dbReference type="SMART" id="SM00382">
    <property type="entry name" value="AAA"/>
    <property type="match status" value="1"/>
</dbReference>
<dbReference type="SUPFAM" id="SSF52540">
    <property type="entry name" value="P-loop containing nucleoside triphosphate hydrolases"/>
    <property type="match status" value="1"/>
</dbReference>
<dbReference type="CDD" id="cd03257">
    <property type="entry name" value="ABC_NikE_OppD_transporters"/>
    <property type="match status" value="1"/>
</dbReference>
<dbReference type="InterPro" id="IPR013563">
    <property type="entry name" value="Oligopep_ABC_C"/>
</dbReference>
<dbReference type="InterPro" id="IPR017871">
    <property type="entry name" value="ABC_transporter-like_CS"/>
</dbReference>
<keyword evidence="4 6" id="KW-0067">ATP-binding</keyword>
<proteinExistence type="predicted"/>
<dbReference type="InterPro" id="IPR050319">
    <property type="entry name" value="ABC_transp_ATP-bind"/>
</dbReference>
<dbReference type="InterPro" id="IPR027417">
    <property type="entry name" value="P-loop_NTPase"/>
</dbReference>
<dbReference type="InterPro" id="IPR003439">
    <property type="entry name" value="ABC_transporter-like_ATP-bd"/>
</dbReference>
<dbReference type="Pfam" id="PF08352">
    <property type="entry name" value="oligo_HPY"/>
    <property type="match status" value="1"/>
</dbReference>
<gene>
    <name evidence="6" type="ORF">QO231_11055</name>
</gene>
<accession>A0ABU3VDX8</accession>
<dbReference type="PANTHER" id="PTHR43776">
    <property type="entry name" value="TRANSPORT ATP-BINDING PROTEIN"/>
    <property type="match status" value="1"/>
</dbReference>
<dbReference type="GO" id="GO:0005524">
    <property type="term" value="F:ATP binding"/>
    <property type="evidence" value="ECO:0007669"/>
    <property type="project" value="UniProtKB-KW"/>
</dbReference>
<name>A0ABU3VDX8_9RHOB</name>
<comment type="caution">
    <text evidence="6">The sequence shown here is derived from an EMBL/GenBank/DDBJ whole genome shotgun (WGS) entry which is preliminary data.</text>
</comment>
<reference evidence="7" key="1">
    <citation type="submission" date="2023-05" db="EMBL/GenBank/DDBJ databases">
        <title>Sedimentitalea sp. nov. JM2-8.</title>
        <authorList>
            <person name="Huang J."/>
        </authorList>
    </citation>
    <scope>NUCLEOTIDE SEQUENCE [LARGE SCALE GENOMIC DNA]</scope>
    <source>
        <strain evidence="7">KHS03</strain>
    </source>
</reference>
<keyword evidence="3" id="KW-0547">Nucleotide-binding</keyword>
<dbReference type="PROSITE" id="PS00211">
    <property type="entry name" value="ABC_TRANSPORTER_1"/>
    <property type="match status" value="1"/>
</dbReference>
<evidence type="ECO:0000256" key="2">
    <source>
        <dbReference type="ARBA" id="ARBA00022448"/>
    </source>
</evidence>
<evidence type="ECO:0000313" key="6">
    <source>
        <dbReference type="EMBL" id="MDU9004388.1"/>
    </source>
</evidence>
<dbReference type="RefSeq" id="WP_316776066.1">
    <property type="nucleotide sequence ID" value="NZ_JASMWN010000007.1"/>
</dbReference>
<dbReference type="PROSITE" id="PS50893">
    <property type="entry name" value="ABC_TRANSPORTER_2"/>
    <property type="match status" value="1"/>
</dbReference>
<evidence type="ECO:0000259" key="5">
    <source>
        <dbReference type="PROSITE" id="PS50893"/>
    </source>
</evidence>